<dbReference type="EMBL" id="MFEO01000035">
    <property type="protein sequence ID" value="OGE88228.1"/>
    <property type="molecule type" value="Genomic_DNA"/>
</dbReference>
<protein>
    <submittedName>
        <fullName evidence="2">Uncharacterized protein</fullName>
    </submittedName>
</protein>
<dbReference type="AlphaFoldDB" id="A0A1F5PE99"/>
<gene>
    <name evidence="2" type="ORF">A2722_01585</name>
</gene>
<evidence type="ECO:0000313" key="3">
    <source>
        <dbReference type="Proteomes" id="UP000178377"/>
    </source>
</evidence>
<comment type="caution">
    <text evidence="2">The sequence shown here is derived from an EMBL/GenBank/DDBJ whole genome shotgun (WGS) entry which is preliminary data.</text>
</comment>
<reference evidence="2 3" key="1">
    <citation type="journal article" date="2016" name="Nat. Commun.">
        <title>Thousands of microbial genomes shed light on interconnected biogeochemical processes in an aquifer system.</title>
        <authorList>
            <person name="Anantharaman K."/>
            <person name="Brown C.T."/>
            <person name="Hug L.A."/>
            <person name="Sharon I."/>
            <person name="Castelle C.J."/>
            <person name="Probst A.J."/>
            <person name="Thomas B.C."/>
            <person name="Singh A."/>
            <person name="Wilkins M.J."/>
            <person name="Karaoz U."/>
            <person name="Brodie E.L."/>
            <person name="Williams K.H."/>
            <person name="Hubbard S.S."/>
            <person name="Banfield J.F."/>
        </authorList>
    </citation>
    <scope>NUCLEOTIDE SEQUENCE [LARGE SCALE GENOMIC DNA]</scope>
</reference>
<organism evidence="2 3">
    <name type="scientific">Candidatus Doudnabacteria bacterium RIFCSPHIGHO2_01_FULL_50_11</name>
    <dbReference type="NCBI Taxonomy" id="1817828"/>
    <lineage>
        <taxon>Bacteria</taxon>
        <taxon>Candidatus Doudnaibacteriota</taxon>
    </lineage>
</organism>
<name>A0A1F5PE99_9BACT</name>
<sequence length="64" mass="7440">MSANKTIFRRRIKLKNWEWIPGTIVTAGGLTWAFSPQGWLKGIIMFAFLFFVCTMIGDYQDHLD</sequence>
<dbReference type="Proteomes" id="UP000178377">
    <property type="component" value="Unassembled WGS sequence"/>
</dbReference>
<keyword evidence="1" id="KW-0812">Transmembrane</keyword>
<feature type="transmembrane region" description="Helical" evidence="1">
    <location>
        <begin position="40"/>
        <end position="59"/>
    </location>
</feature>
<keyword evidence="1" id="KW-0472">Membrane</keyword>
<evidence type="ECO:0000313" key="2">
    <source>
        <dbReference type="EMBL" id="OGE88228.1"/>
    </source>
</evidence>
<proteinExistence type="predicted"/>
<evidence type="ECO:0000256" key="1">
    <source>
        <dbReference type="SAM" id="Phobius"/>
    </source>
</evidence>
<accession>A0A1F5PE99</accession>
<keyword evidence="1" id="KW-1133">Transmembrane helix</keyword>